<dbReference type="PANTHER" id="PTHR48108:SF2">
    <property type="entry name" value="ACETOIN UTILIZATION PROTEIN ACUB"/>
    <property type="match status" value="1"/>
</dbReference>
<evidence type="ECO:0000313" key="5">
    <source>
        <dbReference type="EMBL" id="MBM7631860.1"/>
    </source>
</evidence>
<comment type="caution">
    <text evidence="5">The sequence shown here is derived from an EMBL/GenBank/DDBJ whole genome shotgun (WGS) entry which is preliminary data.</text>
</comment>
<dbReference type="PROSITE" id="PS51671">
    <property type="entry name" value="ACT"/>
    <property type="match status" value="1"/>
</dbReference>
<sequence>MLVEDMMRKPIHTLQETNSIEDAVKMMERERIRHIPIVNQSYELIGIISDRDIRDSKHSIFLREQSDELLSRPLHNIMKRDVFTAHPLDFVEDIASMLSEQQISAAPVTVQKQLVGMITGRDLLDTLVRLTGADQPSSQLEIKVKDFSGTLAEVATIFHKYGVNITSVLVYPHKDGVSKVLTFRVQIMDPRPAIQELKEKGYELMSPSAPGLFDE</sequence>
<evidence type="ECO:0000313" key="6">
    <source>
        <dbReference type="Proteomes" id="UP000741863"/>
    </source>
</evidence>
<dbReference type="Pfam" id="PF00571">
    <property type="entry name" value="CBS"/>
    <property type="match status" value="2"/>
</dbReference>
<organism evidence="5 6">
    <name type="scientific">Geomicrobium sediminis</name>
    <dbReference type="NCBI Taxonomy" id="1347788"/>
    <lineage>
        <taxon>Bacteria</taxon>
        <taxon>Bacillati</taxon>
        <taxon>Bacillota</taxon>
        <taxon>Bacilli</taxon>
        <taxon>Bacillales</taxon>
        <taxon>Geomicrobium</taxon>
    </lineage>
</organism>
<accession>A0ABS2P8Z0</accession>
<dbReference type="PANTHER" id="PTHR48108">
    <property type="entry name" value="CBS DOMAIN-CONTAINING PROTEIN CBSX2, CHLOROPLASTIC"/>
    <property type="match status" value="1"/>
</dbReference>
<dbReference type="CDD" id="cd04584">
    <property type="entry name" value="CBS_pair_AcuB_like"/>
    <property type="match status" value="1"/>
</dbReference>
<evidence type="ECO:0000256" key="2">
    <source>
        <dbReference type="PROSITE-ProRule" id="PRU00703"/>
    </source>
</evidence>
<proteinExistence type="predicted"/>
<dbReference type="CDD" id="cd04883">
    <property type="entry name" value="ACT_AcuB"/>
    <property type="match status" value="1"/>
</dbReference>
<evidence type="ECO:0000256" key="1">
    <source>
        <dbReference type="ARBA" id="ARBA00022737"/>
    </source>
</evidence>
<dbReference type="InterPro" id="IPR002912">
    <property type="entry name" value="ACT_dom"/>
</dbReference>
<dbReference type="Pfam" id="PF01842">
    <property type="entry name" value="ACT"/>
    <property type="match status" value="1"/>
</dbReference>
<dbReference type="Proteomes" id="UP000741863">
    <property type="component" value="Unassembled WGS sequence"/>
</dbReference>
<protein>
    <submittedName>
        <fullName evidence="5">Acetoin utilization protein AcuB</fullName>
    </submittedName>
</protein>
<dbReference type="Gene3D" id="3.10.580.10">
    <property type="entry name" value="CBS-domain"/>
    <property type="match status" value="1"/>
</dbReference>
<keyword evidence="6" id="KW-1185">Reference proteome</keyword>
<evidence type="ECO:0000259" key="4">
    <source>
        <dbReference type="PROSITE" id="PS51671"/>
    </source>
</evidence>
<feature type="domain" description="ACT" evidence="4">
    <location>
        <begin position="139"/>
        <end position="215"/>
    </location>
</feature>
<dbReference type="InterPro" id="IPR051462">
    <property type="entry name" value="CBS_domain-containing"/>
</dbReference>
<dbReference type="RefSeq" id="WP_204695903.1">
    <property type="nucleotide sequence ID" value="NZ_JAFBEC010000002.1"/>
</dbReference>
<evidence type="ECO:0000259" key="3">
    <source>
        <dbReference type="PROSITE" id="PS51371"/>
    </source>
</evidence>
<keyword evidence="2" id="KW-0129">CBS domain</keyword>
<feature type="domain" description="CBS" evidence="3">
    <location>
        <begin position="78"/>
        <end position="135"/>
    </location>
</feature>
<dbReference type="SUPFAM" id="SSF55021">
    <property type="entry name" value="ACT-like"/>
    <property type="match status" value="1"/>
</dbReference>
<reference evidence="5 6" key="1">
    <citation type="submission" date="2021-01" db="EMBL/GenBank/DDBJ databases">
        <title>Genomic Encyclopedia of Type Strains, Phase IV (KMG-IV): sequencing the most valuable type-strain genomes for metagenomic binning, comparative biology and taxonomic classification.</title>
        <authorList>
            <person name="Goeker M."/>
        </authorList>
    </citation>
    <scope>NUCLEOTIDE SEQUENCE [LARGE SCALE GENOMIC DNA]</scope>
    <source>
        <strain evidence="5 6">DSM 25540</strain>
    </source>
</reference>
<dbReference type="InterPro" id="IPR000644">
    <property type="entry name" value="CBS_dom"/>
</dbReference>
<name>A0ABS2P8Z0_9BACL</name>
<keyword evidence="1" id="KW-0677">Repeat</keyword>
<dbReference type="SUPFAM" id="SSF54631">
    <property type="entry name" value="CBS-domain pair"/>
    <property type="match status" value="1"/>
</dbReference>
<dbReference type="InterPro" id="IPR045865">
    <property type="entry name" value="ACT-like_dom_sf"/>
</dbReference>
<dbReference type="SMART" id="SM00116">
    <property type="entry name" value="CBS"/>
    <property type="match status" value="2"/>
</dbReference>
<dbReference type="PROSITE" id="PS51371">
    <property type="entry name" value="CBS"/>
    <property type="match status" value="2"/>
</dbReference>
<dbReference type="InterPro" id="IPR046342">
    <property type="entry name" value="CBS_dom_sf"/>
</dbReference>
<dbReference type="EMBL" id="JAFBEC010000002">
    <property type="protein sequence ID" value="MBM7631860.1"/>
    <property type="molecule type" value="Genomic_DNA"/>
</dbReference>
<gene>
    <name evidence="5" type="ORF">JOD17_000952</name>
</gene>
<feature type="domain" description="CBS" evidence="3">
    <location>
        <begin position="7"/>
        <end position="68"/>
    </location>
</feature>